<dbReference type="AlphaFoldDB" id="A0A4R5C135"/>
<evidence type="ECO:0000313" key="2">
    <source>
        <dbReference type="EMBL" id="TDD92229.1"/>
    </source>
</evidence>
<dbReference type="SUPFAM" id="SSF55298">
    <property type="entry name" value="YjgF-like"/>
    <property type="match status" value="1"/>
</dbReference>
<dbReference type="Pfam" id="PF01042">
    <property type="entry name" value="Ribonuc_L-PSP"/>
    <property type="match status" value="1"/>
</dbReference>
<dbReference type="InterPro" id="IPR006175">
    <property type="entry name" value="YjgF/YER057c/UK114"/>
</dbReference>
<proteinExistence type="inferred from homology"/>
<dbReference type="Gene3D" id="3.30.1330.40">
    <property type="entry name" value="RutC-like"/>
    <property type="match status" value="1"/>
</dbReference>
<sequence length="155" mass="16681">MFTTVEYVNPDGACEAQGLYSHLTAVPAGTDLLFVAGQLSVGGQGEIVGIGDFAAQFAQVHRNLEAVLTGAGVTWNHIIQFRTYLVHSQDIATFMTLRAELYPTLFASAPLYPPNTLLTVDRLVKEDFLVEIEAIVAGPSARLPHLRPTTPEAAS</sequence>
<keyword evidence="3" id="KW-1185">Reference proteome</keyword>
<dbReference type="EMBL" id="SMKU01000040">
    <property type="protein sequence ID" value="TDD92229.1"/>
    <property type="molecule type" value="Genomic_DNA"/>
</dbReference>
<dbReference type="OrthoDB" id="3212792at2"/>
<dbReference type="PANTHER" id="PTHR11803">
    <property type="entry name" value="2-IMINOBUTANOATE/2-IMINOPROPANOATE DEAMINASE RIDA"/>
    <property type="match status" value="1"/>
</dbReference>
<name>A0A4R5C135_9ACTN</name>
<dbReference type="PANTHER" id="PTHR11803:SF58">
    <property type="entry name" value="PROTEIN HMF1-RELATED"/>
    <property type="match status" value="1"/>
</dbReference>
<dbReference type="InterPro" id="IPR035959">
    <property type="entry name" value="RutC-like_sf"/>
</dbReference>
<protein>
    <submittedName>
        <fullName evidence="2">RidA family protein</fullName>
    </submittedName>
</protein>
<organism evidence="2 3">
    <name type="scientific">Actinomadura rubrisoli</name>
    <dbReference type="NCBI Taxonomy" id="2530368"/>
    <lineage>
        <taxon>Bacteria</taxon>
        <taxon>Bacillati</taxon>
        <taxon>Actinomycetota</taxon>
        <taxon>Actinomycetes</taxon>
        <taxon>Streptosporangiales</taxon>
        <taxon>Thermomonosporaceae</taxon>
        <taxon>Actinomadura</taxon>
    </lineage>
</organism>
<evidence type="ECO:0000256" key="1">
    <source>
        <dbReference type="ARBA" id="ARBA00010552"/>
    </source>
</evidence>
<dbReference type="RefSeq" id="WP_131891962.1">
    <property type="nucleotide sequence ID" value="NZ_SMKU01000040.1"/>
</dbReference>
<comment type="similarity">
    <text evidence="1">Belongs to the RutC family.</text>
</comment>
<reference evidence="2 3" key="1">
    <citation type="submission" date="2019-03" db="EMBL/GenBank/DDBJ databases">
        <title>Draft genome sequences of novel Actinobacteria.</title>
        <authorList>
            <person name="Sahin N."/>
            <person name="Ay H."/>
            <person name="Saygin H."/>
        </authorList>
    </citation>
    <scope>NUCLEOTIDE SEQUENCE [LARGE SCALE GENOMIC DNA]</scope>
    <source>
        <strain evidence="2 3">H3C3</strain>
    </source>
</reference>
<dbReference type="CDD" id="cd00448">
    <property type="entry name" value="YjgF_YER057c_UK114_family"/>
    <property type="match status" value="1"/>
</dbReference>
<evidence type="ECO:0000313" key="3">
    <source>
        <dbReference type="Proteomes" id="UP000294513"/>
    </source>
</evidence>
<dbReference type="GO" id="GO:0005829">
    <property type="term" value="C:cytosol"/>
    <property type="evidence" value="ECO:0007669"/>
    <property type="project" value="TreeGrafter"/>
</dbReference>
<comment type="caution">
    <text evidence="2">The sequence shown here is derived from an EMBL/GenBank/DDBJ whole genome shotgun (WGS) entry which is preliminary data.</text>
</comment>
<gene>
    <name evidence="2" type="ORF">E1298_10945</name>
</gene>
<accession>A0A4R5C135</accession>
<dbReference type="GO" id="GO:0019239">
    <property type="term" value="F:deaminase activity"/>
    <property type="evidence" value="ECO:0007669"/>
    <property type="project" value="TreeGrafter"/>
</dbReference>
<dbReference type="Proteomes" id="UP000294513">
    <property type="component" value="Unassembled WGS sequence"/>
</dbReference>